<keyword evidence="1" id="KW-0732">Signal</keyword>
<protein>
    <submittedName>
        <fullName evidence="2">Uncharacterized protein</fullName>
    </submittedName>
</protein>
<keyword evidence="3" id="KW-1185">Reference proteome</keyword>
<feature type="chain" id="PRO_5001949635" evidence="1">
    <location>
        <begin position="23"/>
        <end position="81"/>
    </location>
</feature>
<evidence type="ECO:0000256" key="1">
    <source>
        <dbReference type="SAM" id="SignalP"/>
    </source>
</evidence>
<organism evidence="2 3">
    <name type="scientific">Neosynechococcus sphagnicola sy1</name>
    <dbReference type="NCBI Taxonomy" id="1497020"/>
    <lineage>
        <taxon>Bacteria</taxon>
        <taxon>Bacillati</taxon>
        <taxon>Cyanobacteriota</taxon>
        <taxon>Cyanophyceae</taxon>
        <taxon>Neosynechococcales</taxon>
        <taxon>Neosynechococcaceae</taxon>
        <taxon>Neosynechococcus</taxon>
    </lineage>
</organism>
<proteinExistence type="predicted"/>
<dbReference type="RefSeq" id="WP_162182935.1">
    <property type="nucleotide sequence ID" value="NZ_JJML01000007.1"/>
</dbReference>
<name>A0A098TMG3_9CYAN</name>
<gene>
    <name evidence="2" type="ORF">DO97_18475</name>
</gene>
<dbReference type="EMBL" id="JJML01000007">
    <property type="protein sequence ID" value="KGF73494.1"/>
    <property type="molecule type" value="Genomic_DNA"/>
</dbReference>
<dbReference type="Proteomes" id="UP000030170">
    <property type="component" value="Unassembled WGS sequence"/>
</dbReference>
<accession>A0A098TMG3</accession>
<comment type="caution">
    <text evidence="2">The sequence shown here is derived from an EMBL/GenBank/DDBJ whole genome shotgun (WGS) entry which is preliminary data.</text>
</comment>
<sequence length="81" mass="8720">MKTFTRRSFFTTVTLARGFALAVHPISVNVIRTDLHELIAGAVQISVADGVIPAYRAMPNTGNFSSHGFINMGSKVIAIKS</sequence>
<evidence type="ECO:0000313" key="2">
    <source>
        <dbReference type="EMBL" id="KGF73494.1"/>
    </source>
</evidence>
<reference evidence="2 3" key="1">
    <citation type="journal article" date="2014" name="Mol. Ecol.">
        <title>Evolution of Synechococcus.</title>
        <authorList>
            <person name="Dvorak P."/>
            <person name="Casamatta D."/>
            <person name="Hasler P."/>
            <person name="Poulickova A."/>
            <person name="Ondrej V."/>
            <person name="Sanges R."/>
        </authorList>
    </citation>
    <scope>NUCLEOTIDE SEQUENCE [LARGE SCALE GENOMIC DNA]</scope>
    <source>
        <strain evidence="2 3">CAUP A 1101</strain>
    </source>
</reference>
<feature type="signal peptide" evidence="1">
    <location>
        <begin position="1"/>
        <end position="22"/>
    </location>
</feature>
<dbReference type="AlphaFoldDB" id="A0A098TMG3"/>
<evidence type="ECO:0000313" key="3">
    <source>
        <dbReference type="Proteomes" id="UP000030170"/>
    </source>
</evidence>